<sequence length="127" mass="14547">MNAVADTVSRMETNCVDHAADDSMNFEEMETAQEKAVIFEDFETHSFLYNCSVVSGELTALHSSTSPSMMLLIFQLHDQTRASCKALNIISNSACIHQTNRMDRMYITQEFRQVQLQFPNGRRLQYL</sequence>
<reference evidence="1 2" key="1">
    <citation type="journal article" date="2014" name="Nat. Genet.">
        <title>Genome and transcriptome of the porcine whipworm Trichuris suis.</title>
        <authorList>
            <person name="Jex A.R."/>
            <person name="Nejsum P."/>
            <person name="Schwarz E.M."/>
            <person name="Hu L."/>
            <person name="Young N.D."/>
            <person name="Hall R.S."/>
            <person name="Korhonen P.K."/>
            <person name="Liao S."/>
            <person name="Thamsborg S."/>
            <person name="Xia J."/>
            <person name="Xu P."/>
            <person name="Wang S."/>
            <person name="Scheerlinck J.P."/>
            <person name="Hofmann A."/>
            <person name="Sternberg P.W."/>
            <person name="Wang J."/>
            <person name="Gasser R.B."/>
        </authorList>
    </citation>
    <scope>NUCLEOTIDE SEQUENCE [LARGE SCALE GENOMIC DNA]</scope>
    <source>
        <strain evidence="1">DCEP-RM93M</strain>
    </source>
</reference>
<gene>
    <name evidence="1" type="ORF">M513_09370</name>
</gene>
<evidence type="ECO:0000313" key="1">
    <source>
        <dbReference type="EMBL" id="KFD49775.1"/>
    </source>
</evidence>
<protein>
    <submittedName>
        <fullName evidence="1">Uncharacterized protein</fullName>
    </submittedName>
</protein>
<keyword evidence="2" id="KW-1185">Reference proteome</keyword>
<dbReference type="Proteomes" id="UP000030764">
    <property type="component" value="Unassembled WGS sequence"/>
</dbReference>
<accession>A0A085LXS9</accession>
<evidence type="ECO:0000313" key="2">
    <source>
        <dbReference type="Proteomes" id="UP000030764"/>
    </source>
</evidence>
<proteinExistence type="predicted"/>
<dbReference type="EMBL" id="KL363264">
    <property type="protein sequence ID" value="KFD49775.1"/>
    <property type="molecule type" value="Genomic_DNA"/>
</dbReference>
<name>A0A085LXS9_9BILA</name>
<dbReference type="AlphaFoldDB" id="A0A085LXS9"/>
<organism evidence="1 2">
    <name type="scientific">Trichuris suis</name>
    <name type="common">pig whipworm</name>
    <dbReference type="NCBI Taxonomy" id="68888"/>
    <lineage>
        <taxon>Eukaryota</taxon>
        <taxon>Metazoa</taxon>
        <taxon>Ecdysozoa</taxon>
        <taxon>Nematoda</taxon>
        <taxon>Enoplea</taxon>
        <taxon>Dorylaimia</taxon>
        <taxon>Trichinellida</taxon>
        <taxon>Trichuridae</taxon>
        <taxon>Trichuris</taxon>
    </lineage>
</organism>